<dbReference type="AlphaFoldDB" id="A0A0F9NY55"/>
<gene>
    <name evidence="2" type="ORF">LCGC14_1281290</name>
</gene>
<organism evidence="2">
    <name type="scientific">marine sediment metagenome</name>
    <dbReference type="NCBI Taxonomy" id="412755"/>
    <lineage>
        <taxon>unclassified sequences</taxon>
        <taxon>metagenomes</taxon>
        <taxon>ecological metagenomes</taxon>
    </lineage>
</organism>
<protein>
    <submittedName>
        <fullName evidence="2">Uncharacterized protein</fullName>
    </submittedName>
</protein>
<accession>A0A0F9NY55</accession>
<comment type="caution">
    <text evidence="2">The sequence shown here is derived from an EMBL/GenBank/DDBJ whole genome shotgun (WGS) entry which is preliminary data.</text>
</comment>
<name>A0A0F9NY55_9ZZZZ</name>
<reference evidence="2" key="1">
    <citation type="journal article" date="2015" name="Nature">
        <title>Complex archaea that bridge the gap between prokaryotes and eukaryotes.</title>
        <authorList>
            <person name="Spang A."/>
            <person name="Saw J.H."/>
            <person name="Jorgensen S.L."/>
            <person name="Zaremba-Niedzwiedzka K."/>
            <person name="Martijn J."/>
            <person name="Lind A.E."/>
            <person name="van Eijk R."/>
            <person name="Schleper C."/>
            <person name="Guy L."/>
            <person name="Ettema T.J."/>
        </authorList>
    </citation>
    <scope>NUCLEOTIDE SEQUENCE</scope>
</reference>
<evidence type="ECO:0000313" key="2">
    <source>
        <dbReference type="EMBL" id="KKM86212.1"/>
    </source>
</evidence>
<sequence length="129" mass="14856">MARKKKPKFGRDPSCGRVTFKTGTQKTRKDRERDRKDKYSKRLRDKQLERQVMQFVCPCNVSIDYDTDFGSAYNIGGVEKTTGWTWVPVVDGGSLWLCPLCIKKAKELAKQLVEVMGTVDFHFPSFTLE</sequence>
<dbReference type="EMBL" id="LAZR01007291">
    <property type="protein sequence ID" value="KKM86212.1"/>
    <property type="molecule type" value="Genomic_DNA"/>
</dbReference>
<proteinExistence type="predicted"/>
<feature type="region of interest" description="Disordered" evidence="1">
    <location>
        <begin position="1"/>
        <end position="41"/>
    </location>
</feature>
<feature type="compositionally biased region" description="Basic and acidic residues" evidence="1">
    <location>
        <begin position="27"/>
        <end position="41"/>
    </location>
</feature>
<evidence type="ECO:0000256" key="1">
    <source>
        <dbReference type="SAM" id="MobiDB-lite"/>
    </source>
</evidence>